<dbReference type="InterPro" id="IPR023210">
    <property type="entry name" value="NADP_OxRdtase_dom"/>
</dbReference>
<comment type="caution">
    <text evidence="9">The sequence shown here is derived from an EMBL/GenBank/DDBJ whole genome shotgun (WGS) entry which is preliminary data.</text>
</comment>
<evidence type="ECO:0000256" key="7">
    <source>
        <dbReference type="PIRSR" id="PIRSR000097-3"/>
    </source>
</evidence>
<sequence>MERILMSNPQLTVQLCDGCTIPQLGLGVWQASDAEAASAVKIALEEGYRHIDTAAIYGNEEGVGRGIRASGVSRDQVFLTTKVWNDAHGFDAAKKALDASLARLNVEYVDLLLIHWPVPSRDKFVETWSALIDLQRAGKAKSIGVSNFNKDHLQKLITESGVVPVLNQIELHPFMQQKEICSVHHELQVATQAWSPLGQGSALTNPVVLDIARKHDRTAAQIIIRWHLELGNIVIPKSITPARIKENLHVFDFSLNASDMSALATLDNRKRLGPDPSAFG</sequence>
<proteinExistence type="inferred from homology"/>
<dbReference type="Gene3D" id="3.20.20.100">
    <property type="entry name" value="NADP-dependent oxidoreductase domain"/>
    <property type="match status" value="1"/>
</dbReference>
<evidence type="ECO:0000256" key="1">
    <source>
        <dbReference type="ARBA" id="ARBA00007905"/>
    </source>
</evidence>
<dbReference type="SUPFAM" id="SSF51430">
    <property type="entry name" value="NAD(P)-linked oxidoreductase"/>
    <property type="match status" value="1"/>
</dbReference>
<dbReference type="Pfam" id="PF00248">
    <property type="entry name" value="Aldo_ket_red"/>
    <property type="match status" value="1"/>
</dbReference>
<evidence type="ECO:0000313" key="9">
    <source>
        <dbReference type="EMBL" id="KPX62383.1"/>
    </source>
</evidence>
<dbReference type="PATRIC" id="fig|53707.9.peg.3719"/>
<dbReference type="FunFam" id="3.20.20.100:FF:000002">
    <property type="entry name" value="2,5-diketo-D-gluconic acid reductase A"/>
    <property type="match status" value="1"/>
</dbReference>
<evidence type="ECO:0000256" key="2">
    <source>
        <dbReference type="ARBA" id="ARBA00022857"/>
    </source>
</evidence>
<dbReference type="PIRSF" id="PIRSF000097">
    <property type="entry name" value="AKR"/>
    <property type="match status" value="1"/>
</dbReference>
<protein>
    <submittedName>
        <fullName evidence="9">Oxidoreductase</fullName>
    </submittedName>
</protein>
<evidence type="ECO:0000259" key="8">
    <source>
        <dbReference type="Pfam" id="PF00248"/>
    </source>
</evidence>
<dbReference type="Proteomes" id="UP000050265">
    <property type="component" value="Unassembled WGS sequence"/>
</dbReference>
<dbReference type="PANTHER" id="PTHR43827:SF3">
    <property type="entry name" value="NADP-DEPENDENT OXIDOREDUCTASE DOMAIN-CONTAINING PROTEIN"/>
    <property type="match status" value="1"/>
</dbReference>
<dbReference type="PROSITE" id="PS00063">
    <property type="entry name" value="ALDOKETO_REDUCTASE_3"/>
    <property type="match status" value="1"/>
</dbReference>
<dbReference type="EMBL" id="LJQP01000341">
    <property type="protein sequence ID" value="KPX62383.1"/>
    <property type="molecule type" value="Genomic_DNA"/>
</dbReference>
<dbReference type="GO" id="GO:0016616">
    <property type="term" value="F:oxidoreductase activity, acting on the CH-OH group of donors, NAD or NADP as acceptor"/>
    <property type="evidence" value="ECO:0007669"/>
    <property type="project" value="UniProtKB-ARBA"/>
</dbReference>
<evidence type="ECO:0000256" key="3">
    <source>
        <dbReference type="ARBA" id="ARBA00023002"/>
    </source>
</evidence>
<evidence type="ECO:0000313" key="10">
    <source>
        <dbReference type="Proteomes" id="UP000050265"/>
    </source>
</evidence>
<organism evidence="9 10">
    <name type="scientific">Pseudomonas amygdali pv. lachrymans</name>
    <name type="common">Pseudomonas syringae pv. lachrymans</name>
    <dbReference type="NCBI Taxonomy" id="53707"/>
    <lineage>
        <taxon>Bacteria</taxon>
        <taxon>Pseudomonadati</taxon>
        <taxon>Pseudomonadota</taxon>
        <taxon>Gammaproteobacteria</taxon>
        <taxon>Pseudomonadales</taxon>
        <taxon>Pseudomonadaceae</taxon>
        <taxon>Pseudomonas</taxon>
        <taxon>Pseudomonas amygdali</taxon>
    </lineage>
</organism>
<dbReference type="PROSITE" id="PS00062">
    <property type="entry name" value="ALDOKETO_REDUCTASE_2"/>
    <property type="match status" value="1"/>
</dbReference>
<keyword evidence="3" id="KW-0560">Oxidoreductase</keyword>
<accession>A0A0N8RUH2</accession>
<dbReference type="InterPro" id="IPR036812">
    <property type="entry name" value="NAD(P)_OxRdtase_dom_sf"/>
</dbReference>
<feature type="binding site" evidence="6">
    <location>
        <position position="115"/>
    </location>
    <ligand>
        <name>substrate</name>
    </ligand>
</feature>
<feature type="site" description="Lowers pKa of active site Tyr" evidence="7">
    <location>
        <position position="82"/>
    </location>
</feature>
<dbReference type="PANTHER" id="PTHR43827">
    <property type="entry name" value="2,5-DIKETO-D-GLUCONIC ACID REDUCTASE"/>
    <property type="match status" value="1"/>
</dbReference>
<feature type="domain" description="NADP-dependent oxidoreductase" evidence="8">
    <location>
        <begin position="24"/>
        <end position="266"/>
    </location>
</feature>
<evidence type="ECO:0000256" key="4">
    <source>
        <dbReference type="ARBA" id="ARBA00049445"/>
    </source>
</evidence>
<dbReference type="InterPro" id="IPR020471">
    <property type="entry name" value="AKR"/>
</dbReference>
<comment type="catalytic activity">
    <reaction evidence="4">
        <text>hydroxyacetone + NADP(+) = methylglyoxal + NADPH + H(+)</text>
        <dbReference type="Rhea" id="RHEA:27986"/>
        <dbReference type="ChEBI" id="CHEBI:15378"/>
        <dbReference type="ChEBI" id="CHEBI:17158"/>
        <dbReference type="ChEBI" id="CHEBI:27957"/>
        <dbReference type="ChEBI" id="CHEBI:57783"/>
        <dbReference type="ChEBI" id="CHEBI:58349"/>
    </reaction>
</comment>
<evidence type="ECO:0000256" key="5">
    <source>
        <dbReference type="PIRSR" id="PIRSR000097-1"/>
    </source>
</evidence>
<feature type="active site" description="Proton donor" evidence="5">
    <location>
        <position position="57"/>
    </location>
</feature>
<reference evidence="9 10" key="1">
    <citation type="submission" date="2015-09" db="EMBL/GenBank/DDBJ databases">
        <title>Genome announcement of multiple Pseudomonas syringae strains.</title>
        <authorList>
            <person name="Thakur S."/>
            <person name="Wang P.W."/>
            <person name="Gong Y."/>
            <person name="Weir B.S."/>
            <person name="Guttman D.S."/>
        </authorList>
    </citation>
    <scope>NUCLEOTIDE SEQUENCE [LARGE SCALE GENOMIC DNA]</scope>
    <source>
        <strain evidence="9 10">ICMP3507</strain>
    </source>
</reference>
<dbReference type="PROSITE" id="PS00798">
    <property type="entry name" value="ALDOKETO_REDUCTASE_1"/>
    <property type="match status" value="1"/>
</dbReference>
<dbReference type="PRINTS" id="PR00069">
    <property type="entry name" value="ALDKETRDTASE"/>
</dbReference>
<gene>
    <name evidence="9" type="ORF">ALO35_02560</name>
</gene>
<name>A0A0N8RUH2_PSEAV</name>
<dbReference type="InterPro" id="IPR018170">
    <property type="entry name" value="Aldo/ket_reductase_CS"/>
</dbReference>
<evidence type="ECO:0000256" key="6">
    <source>
        <dbReference type="PIRSR" id="PIRSR000097-2"/>
    </source>
</evidence>
<comment type="similarity">
    <text evidence="1">Belongs to the aldo/keto reductase family.</text>
</comment>
<keyword evidence="2" id="KW-0521">NADP</keyword>
<dbReference type="AlphaFoldDB" id="A0A0N8RUH2"/>